<protein>
    <submittedName>
        <fullName evidence="2">Putative secreted protein</fullName>
    </submittedName>
</protein>
<evidence type="ECO:0000256" key="1">
    <source>
        <dbReference type="SAM" id="SignalP"/>
    </source>
</evidence>
<feature type="chain" id="PRO_5012081600" evidence="1">
    <location>
        <begin position="20"/>
        <end position="219"/>
    </location>
</feature>
<dbReference type="AlphaFoldDB" id="A0A224XJR2"/>
<name>A0A224XJR2_9HEMI</name>
<organism evidence="2">
    <name type="scientific">Panstrongylus lignarius</name>
    <dbReference type="NCBI Taxonomy" id="156445"/>
    <lineage>
        <taxon>Eukaryota</taxon>
        <taxon>Metazoa</taxon>
        <taxon>Ecdysozoa</taxon>
        <taxon>Arthropoda</taxon>
        <taxon>Hexapoda</taxon>
        <taxon>Insecta</taxon>
        <taxon>Pterygota</taxon>
        <taxon>Neoptera</taxon>
        <taxon>Paraneoptera</taxon>
        <taxon>Hemiptera</taxon>
        <taxon>Heteroptera</taxon>
        <taxon>Panheteroptera</taxon>
        <taxon>Cimicomorpha</taxon>
        <taxon>Reduviidae</taxon>
        <taxon>Triatominae</taxon>
        <taxon>Panstrongylus</taxon>
    </lineage>
</organism>
<reference evidence="2" key="1">
    <citation type="journal article" date="2018" name="PLoS Negl. Trop. Dis.">
        <title>An insight into the salivary gland and fat body transcriptome of Panstrongylus lignarius (Hemiptera: Heteroptera), the main vector of Chagas disease in Peru.</title>
        <authorList>
            <person name="Nevoa J.C."/>
            <person name="Mendes M.T."/>
            <person name="da Silva M.V."/>
            <person name="Soares S.C."/>
            <person name="Oliveira C.J.F."/>
            <person name="Ribeiro J.M.C."/>
        </authorList>
    </citation>
    <scope>NUCLEOTIDE SEQUENCE</scope>
</reference>
<accession>A0A224XJR2</accession>
<feature type="signal peptide" evidence="1">
    <location>
        <begin position="1"/>
        <end position="19"/>
    </location>
</feature>
<dbReference type="EMBL" id="GFTR01003690">
    <property type="protein sequence ID" value="JAW12736.1"/>
    <property type="molecule type" value="Transcribed_RNA"/>
</dbReference>
<sequence>MSKFWLLLLFVAAFQFAHSYPAEHEVDEYTSDEADEYMSDQSDLSDEETRSNVIKETWNQLKDKYKEISAMSVKKILAVFKDRYCDQQEDFAEDYQSDEAQDLVSVQYNRVLTLKKLYEQANEIWGQNKGKLKEALVTLRQKFCVKLNELQQRSDFNEDEGDDGGNGDEERLKFRKKIGRLVKGVKKGLKKVGFGAKEAMKKGLSFLKKMGVTISPLQC</sequence>
<keyword evidence="1" id="KW-0732">Signal</keyword>
<proteinExistence type="predicted"/>
<evidence type="ECO:0000313" key="2">
    <source>
        <dbReference type="EMBL" id="JAW12736.1"/>
    </source>
</evidence>